<keyword evidence="1" id="KW-0732">Signal</keyword>
<keyword evidence="3" id="KW-1185">Reference proteome</keyword>
<evidence type="ECO:0008006" key="4">
    <source>
        <dbReference type="Google" id="ProtNLM"/>
    </source>
</evidence>
<feature type="signal peptide" evidence="1">
    <location>
        <begin position="1"/>
        <end position="23"/>
    </location>
</feature>
<accession>A0A4R3MKP2</accession>
<name>A0A4R3MKP2_9FIRM</name>
<dbReference type="RefSeq" id="WP_132252533.1">
    <property type="nucleotide sequence ID" value="NZ_SMAL01000006.1"/>
</dbReference>
<sequence length="144" mass="15982">MKKIKKIICLTLMIMAFSITVSGSTTEIAGVEENGLIFQPMYSYINSVSTYLDISSGGTAAGTASVSTRNADSIRLTMQFQRYTNGSWQTIVNYGQTTQGNSAYMYRTEPVSKGFEYRVRLIVEVFSGGRLVETTTEISNYVLY</sequence>
<proteinExistence type="predicted"/>
<reference evidence="2 3" key="1">
    <citation type="submission" date="2019-03" db="EMBL/GenBank/DDBJ databases">
        <title>Genomic Encyclopedia of Type Strains, Phase IV (KMG-IV): sequencing the most valuable type-strain genomes for metagenomic binning, comparative biology and taxonomic classification.</title>
        <authorList>
            <person name="Goeker M."/>
        </authorList>
    </citation>
    <scope>NUCLEOTIDE SEQUENCE [LARGE SCALE GENOMIC DNA]</scope>
    <source>
        <strain evidence="2 3">DSM 24629</strain>
    </source>
</reference>
<dbReference type="OrthoDB" id="1730058at2"/>
<evidence type="ECO:0000256" key="1">
    <source>
        <dbReference type="SAM" id="SignalP"/>
    </source>
</evidence>
<protein>
    <recommendedName>
        <fullName evidence="4">GBS Bsp-like repeat-containing protein</fullName>
    </recommendedName>
</protein>
<gene>
    <name evidence="2" type="ORF">EDC18_10669</name>
</gene>
<dbReference type="EMBL" id="SMAL01000006">
    <property type="protein sequence ID" value="TCT14273.1"/>
    <property type="molecule type" value="Genomic_DNA"/>
</dbReference>
<evidence type="ECO:0000313" key="2">
    <source>
        <dbReference type="EMBL" id="TCT14273.1"/>
    </source>
</evidence>
<organism evidence="2 3">
    <name type="scientific">Natranaerovirga pectinivora</name>
    <dbReference type="NCBI Taxonomy" id="682400"/>
    <lineage>
        <taxon>Bacteria</taxon>
        <taxon>Bacillati</taxon>
        <taxon>Bacillota</taxon>
        <taxon>Clostridia</taxon>
        <taxon>Lachnospirales</taxon>
        <taxon>Natranaerovirgaceae</taxon>
        <taxon>Natranaerovirga</taxon>
    </lineage>
</organism>
<feature type="chain" id="PRO_5020650003" description="GBS Bsp-like repeat-containing protein" evidence="1">
    <location>
        <begin position="24"/>
        <end position="144"/>
    </location>
</feature>
<dbReference type="AlphaFoldDB" id="A0A4R3MKP2"/>
<dbReference type="Proteomes" id="UP000294902">
    <property type="component" value="Unassembled WGS sequence"/>
</dbReference>
<comment type="caution">
    <text evidence="2">The sequence shown here is derived from an EMBL/GenBank/DDBJ whole genome shotgun (WGS) entry which is preliminary data.</text>
</comment>
<evidence type="ECO:0000313" key="3">
    <source>
        <dbReference type="Proteomes" id="UP000294902"/>
    </source>
</evidence>